<dbReference type="Pfam" id="PF07731">
    <property type="entry name" value="Cu-oxidase_2"/>
    <property type="match status" value="1"/>
</dbReference>
<evidence type="ECO:0000256" key="2">
    <source>
        <dbReference type="ARBA" id="ARBA00023002"/>
    </source>
</evidence>
<feature type="domain" description="Plastocyanin-like" evidence="5">
    <location>
        <begin position="204"/>
        <end position="323"/>
    </location>
</feature>
<evidence type="ECO:0000256" key="3">
    <source>
        <dbReference type="ARBA" id="ARBA00023008"/>
    </source>
</evidence>
<proteinExistence type="predicted"/>
<dbReference type="InterPro" id="IPR011706">
    <property type="entry name" value="Cu-oxidase_C"/>
</dbReference>
<keyword evidence="2" id="KW-0560">Oxidoreductase</keyword>
<comment type="caution">
    <text evidence="6">The sequence shown here is derived from an EMBL/GenBank/DDBJ whole genome shotgun (WGS) entry which is preliminary data.</text>
</comment>
<dbReference type="EMBL" id="JAHIBW010000010">
    <property type="protein sequence ID" value="KAG7307500.1"/>
    <property type="molecule type" value="Genomic_DNA"/>
</dbReference>
<dbReference type="InterPro" id="IPR001117">
    <property type="entry name" value="Cu-oxidase_2nd"/>
</dbReference>
<organism evidence="6 7">
    <name type="scientific">Plutella xylostella</name>
    <name type="common">Diamondback moth</name>
    <name type="synonym">Plutella maculipennis</name>
    <dbReference type="NCBI Taxonomy" id="51655"/>
    <lineage>
        <taxon>Eukaryota</taxon>
        <taxon>Metazoa</taxon>
        <taxon>Ecdysozoa</taxon>
        <taxon>Arthropoda</taxon>
        <taxon>Hexapoda</taxon>
        <taxon>Insecta</taxon>
        <taxon>Pterygota</taxon>
        <taxon>Neoptera</taxon>
        <taxon>Endopterygota</taxon>
        <taxon>Lepidoptera</taxon>
        <taxon>Glossata</taxon>
        <taxon>Ditrysia</taxon>
        <taxon>Yponomeutoidea</taxon>
        <taxon>Plutellidae</taxon>
        <taxon>Plutella</taxon>
    </lineage>
</organism>
<keyword evidence="1" id="KW-0479">Metal-binding</keyword>
<keyword evidence="3" id="KW-0186">Copper</keyword>
<name>A0ABQ7QR05_PLUXY</name>
<dbReference type="SUPFAM" id="SSF49503">
    <property type="entry name" value="Cupredoxins"/>
    <property type="match status" value="2"/>
</dbReference>
<dbReference type="InterPro" id="IPR008972">
    <property type="entry name" value="Cupredoxin"/>
</dbReference>
<dbReference type="PANTHER" id="PTHR11709:SF394">
    <property type="entry name" value="FI03373P-RELATED"/>
    <property type="match status" value="1"/>
</dbReference>
<dbReference type="Proteomes" id="UP000823941">
    <property type="component" value="Chromosome 10"/>
</dbReference>
<evidence type="ECO:0000313" key="7">
    <source>
        <dbReference type="Proteomes" id="UP000823941"/>
    </source>
</evidence>
<gene>
    <name evidence="6" type="ORF">JYU34_007699</name>
</gene>
<dbReference type="PANTHER" id="PTHR11709">
    <property type="entry name" value="MULTI-COPPER OXIDASE"/>
    <property type="match status" value="1"/>
</dbReference>
<protein>
    <submittedName>
        <fullName evidence="6">Uncharacterized protein</fullName>
    </submittedName>
</protein>
<accession>A0ABQ7QR05</accession>
<dbReference type="Pfam" id="PF00394">
    <property type="entry name" value="Cu-oxidase"/>
    <property type="match status" value="1"/>
</dbReference>
<evidence type="ECO:0000259" key="4">
    <source>
        <dbReference type="Pfam" id="PF00394"/>
    </source>
</evidence>
<keyword evidence="7" id="KW-1185">Reference proteome</keyword>
<sequence>MENFAYRLRLINAIAAECPVVYSIDAHHVTAIATDGNPVKPVTAEHILLYPGERMDVVVRASQPAGGYWARVRGYGGACAGLSARAMLLYSGFNYTAMLVDEKKADYSFEMDPSSAIHGHGLESLNEEADYGVETIKSVYLGVDRTNDLKDEPNDFRYMSDAMPKKPFFPAPIALRSDGVVQINGKSFLYPNAPLLLYPKEVRSETICAVGEEDERRDPQCVQVLNAERNDVIELALVNEGFGSNDTYTFHMHGSSVQIVATWQNPARTPLSKADFLKLTNENNVVSKSANPPLKDTIVVPNKGFTIIRMRLSQPGAWMLECRSCSLYSLPTAVVVNVPQTLPKSVLDSLPKCGNYRPPDVLLH</sequence>
<evidence type="ECO:0000259" key="5">
    <source>
        <dbReference type="Pfam" id="PF07731"/>
    </source>
</evidence>
<evidence type="ECO:0000313" key="6">
    <source>
        <dbReference type="EMBL" id="KAG7307500.1"/>
    </source>
</evidence>
<reference evidence="6 7" key="1">
    <citation type="submission" date="2021-06" db="EMBL/GenBank/DDBJ databases">
        <title>A haploid diamondback moth (Plutella xylostella L.) genome assembly resolves 31 chromosomes and identifies a diamide resistance mutation.</title>
        <authorList>
            <person name="Ward C.M."/>
            <person name="Perry K.D."/>
            <person name="Baker G."/>
            <person name="Powis K."/>
            <person name="Heckel D.G."/>
            <person name="Baxter S.W."/>
        </authorList>
    </citation>
    <scope>NUCLEOTIDE SEQUENCE [LARGE SCALE GENOMIC DNA]</scope>
    <source>
        <strain evidence="6 7">LV</strain>
        <tissue evidence="6">Single pupa</tissue>
    </source>
</reference>
<feature type="domain" description="Plastocyanin-like" evidence="4">
    <location>
        <begin position="6"/>
        <end position="88"/>
    </location>
</feature>
<dbReference type="Gene3D" id="2.60.40.420">
    <property type="entry name" value="Cupredoxins - blue copper proteins"/>
    <property type="match status" value="2"/>
</dbReference>
<dbReference type="InterPro" id="IPR045087">
    <property type="entry name" value="Cu-oxidase_fam"/>
</dbReference>
<evidence type="ECO:0000256" key="1">
    <source>
        <dbReference type="ARBA" id="ARBA00022723"/>
    </source>
</evidence>